<dbReference type="Proteomes" id="UP000678393">
    <property type="component" value="Unassembled WGS sequence"/>
</dbReference>
<evidence type="ECO:0000313" key="3">
    <source>
        <dbReference type="Proteomes" id="UP000678393"/>
    </source>
</evidence>
<evidence type="ECO:0000313" key="2">
    <source>
        <dbReference type="EMBL" id="CAG5136463.1"/>
    </source>
</evidence>
<organism evidence="2 3">
    <name type="scientific">Candidula unifasciata</name>
    <dbReference type="NCBI Taxonomy" id="100452"/>
    <lineage>
        <taxon>Eukaryota</taxon>
        <taxon>Metazoa</taxon>
        <taxon>Spiralia</taxon>
        <taxon>Lophotrochozoa</taxon>
        <taxon>Mollusca</taxon>
        <taxon>Gastropoda</taxon>
        <taxon>Heterobranchia</taxon>
        <taxon>Euthyneura</taxon>
        <taxon>Panpulmonata</taxon>
        <taxon>Eupulmonata</taxon>
        <taxon>Stylommatophora</taxon>
        <taxon>Helicina</taxon>
        <taxon>Helicoidea</taxon>
        <taxon>Geomitridae</taxon>
        <taxon>Candidula</taxon>
    </lineage>
</organism>
<sequence length="65" mass="7407">MARLDVYSSSKVLEFVQLLLVVHTFHFYTTYVAAVESHNQAFIQTDKHLTYIVGDSYINSGVPLE</sequence>
<dbReference type="EMBL" id="CAJHNH020008536">
    <property type="protein sequence ID" value="CAG5136463.1"/>
    <property type="molecule type" value="Genomic_DNA"/>
</dbReference>
<name>A0A8S4A3L1_9EUPU</name>
<evidence type="ECO:0000256" key="1">
    <source>
        <dbReference type="SAM" id="Phobius"/>
    </source>
</evidence>
<reference evidence="2" key="1">
    <citation type="submission" date="2021-04" db="EMBL/GenBank/DDBJ databases">
        <authorList>
            <consortium name="Molecular Ecology Group"/>
        </authorList>
    </citation>
    <scope>NUCLEOTIDE SEQUENCE</scope>
</reference>
<proteinExistence type="predicted"/>
<keyword evidence="1" id="KW-1133">Transmembrane helix</keyword>
<protein>
    <submittedName>
        <fullName evidence="2">Uncharacterized protein</fullName>
    </submittedName>
</protein>
<keyword evidence="1" id="KW-0812">Transmembrane</keyword>
<accession>A0A8S4A3L1</accession>
<comment type="caution">
    <text evidence="2">The sequence shown here is derived from an EMBL/GenBank/DDBJ whole genome shotgun (WGS) entry which is preliminary data.</text>
</comment>
<keyword evidence="3" id="KW-1185">Reference proteome</keyword>
<feature type="non-terminal residue" evidence="2">
    <location>
        <position position="65"/>
    </location>
</feature>
<dbReference type="AlphaFoldDB" id="A0A8S4A3L1"/>
<keyword evidence="1" id="KW-0472">Membrane</keyword>
<gene>
    <name evidence="2" type="ORF">CUNI_LOCUS22021</name>
</gene>
<feature type="transmembrane region" description="Helical" evidence="1">
    <location>
        <begin position="12"/>
        <end position="34"/>
    </location>
</feature>